<accession>A0A974ZYS3</accession>
<reference evidence="1 2" key="1">
    <citation type="journal article" date="2021" name="Microbiol. Resour. Announc.">
        <title>Complete Genome Sequences of Two Rhodococcus sp. Strains with Large and Linear Chromosomes, Isolated from Apple Rhizosphere.</title>
        <authorList>
            <person name="Benning S."/>
            <person name="Brugnone N."/>
            <person name="Siani R."/>
            <person name="Kublik S."/>
            <person name="Schloter M."/>
            <person name="Rad V."/>
        </authorList>
    </citation>
    <scope>NUCLEOTIDE SEQUENCE [LARGE SCALE GENOMIC DNA]</scope>
    <source>
        <strain evidence="1 2">R79</strain>
    </source>
</reference>
<proteinExistence type="predicted"/>
<dbReference type="InterPro" id="IPR050179">
    <property type="entry name" value="Trans_hexapeptide_repeat"/>
</dbReference>
<dbReference type="Proteomes" id="UP000662986">
    <property type="component" value="Chromosome"/>
</dbReference>
<evidence type="ECO:0000313" key="2">
    <source>
        <dbReference type="Proteomes" id="UP000662986"/>
    </source>
</evidence>
<organism evidence="1 2">
    <name type="scientific">Rhodococcus pseudokoreensis</name>
    <dbReference type="NCBI Taxonomy" id="2811421"/>
    <lineage>
        <taxon>Bacteria</taxon>
        <taxon>Bacillati</taxon>
        <taxon>Actinomycetota</taxon>
        <taxon>Actinomycetes</taxon>
        <taxon>Mycobacteriales</taxon>
        <taxon>Nocardiaceae</taxon>
        <taxon>Rhodococcus</taxon>
    </lineage>
</organism>
<dbReference type="SUPFAM" id="SSF51161">
    <property type="entry name" value="Trimeric LpxA-like enzymes"/>
    <property type="match status" value="1"/>
</dbReference>
<keyword evidence="2" id="KW-1185">Reference proteome</keyword>
<protein>
    <submittedName>
        <fullName evidence="1">Antibiotic acetyltransferase</fullName>
    </submittedName>
</protein>
<dbReference type="EMBL" id="CP070619">
    <property type="protein sequence ID" value="QSE95406.1"/>
    <property type="molecule type" value="Genomic_DNA"/>
</dbReference>
<gene>
    <name evidence="1" type="ORF">JWS13_14565</name>
</gene>
<dbReference type="PANTHER" id="PTHR43300">
    <property type="entry name" value="ACETYLTRANSFERASE"/>
    <property type="match status" value="1"/>
</dbReference>
<sequence>MARHFAALPLKRRFLALVARSEGGQFTSLSLRAILDRHYGVRVGNYSYGSLLEPGMADRDTVIGSYVSIGPNVRRLGAAHPVDSLSMHPYWYNPALGLVPADADVERTGCEIGHESWIGANVTILPGCRRIGIGAVVGAGAVVTRDVPDFAVVVGTPARQIAERLTDDQRRGLLDARPWELAPADCRATLDRLGDGVR</sequence>
<evidence type="ECO:0000313" key="1">
    <source>
        <dbReference type="EMBL" id="QSE95406.1"/>
    </source>
</evidence>
<dbReference type="Gene3D" id="2.160.10.10">
    <property type="entry name" value="Hexapeptide repeat proteins"/>
    <property type="match status" value="1"/>
</dbReference>
<dbReference type="PANTHER" id="PTHR43300:SF11">
    <property type="entry name" value="ACETYLTRANSFERASE RV3034C-RELATED"/>
    <property type="match status" value="1"/>
</dbReference>
<name>A0A974ZYS3_9NOCA</name>
<dbReference type="InterPro" id="IPR011004">
    <property type="entry name" value="Trimer_LpxA-like_sf"/>
</dbReference>
<reference evidence="1 2" key="2">
    <citation type="journal article" date="2022" name="Arch. Microbiol.">
        <title>Rhodococcus pseudokoreensis sp. nov. isolated from the rhizosphere of young M26 apple rootstocks.</title>
        <authorList>
            <person name="Kampfer P."/>
            <person name="Glaeser S.P."/>
            <person name="Blom J."/>
            <person name="Wolf J."/>
            <person name="Benning S."/>
            <person name="Schloter M."/>
            <person name="Neumann-Schaal M."/>
        </authorList>
    </citation>
    <scope>NUCLEOTIDE SEQUENCE [LARGE SCALE GENOMIC DNA]</scope>
    <source>
        <strain evidence="1 2">R79</strain>
    </source>
</reference>